<feature type="transmembrane region" description="Helical" evidence="7">
    <location>
        <begin position="20"/>
        <end position="38"/>
    </location>
</feature>
<dbReference type="InterPro" id="IPR017438">
    <property type="entry name" value="ATP-NAD_kinase_N"/>
</dbReference>
<dbReference type="SUPFAM" id="SSF111331">
    <property type="entry name" value="NAD kinase/diacylglycerol kinase-like"/>
    <property type="match status" value="1"/>
</dbReference>
<organism evidence="10 11">
    <name type="scientific">Angustibacter aerolatus</name>
    <dbReference type="NCBI Taxonomy" id="1162965"/>
    <lineage>
        <taxon>Bacteria</taxon>
        <taxon>Bacillati</taxon>
        <taxon>Actinomycetota</taxon>
        <taxon>Actinomycetes</taxon>
        <taxon>Kineosporiales</taxon>
        <taxon>Kineosporiaceae</taxon>
    </lineage>
</organism>
<evidence type="ECO:0000313" key="11">
    <source>
        <dbReference type="Proteomes" id="UP001157017"/>
    </source>
</evidence>
<dbReference type="PANTHER" id="PTHR30371:SF0">
    <property type="entry name" value="SEC-INDEPENDENT PROTEIN TRANSLOCASE PROTEIN TATC, CHLOROPLASTIC-RELATED"/>
    <property type="match status" value="1"/>
</dbReference>
<comment type="similarity">
    <text evidence="7">Belongs to the TatC family.</text>
</comment>
<dbReference type="NCBIfam" id="TIGR00945">
    <property type="entry name" value="tatC"/>
    <property type="match status" value="1"/>
</dbReference>
<reference evidence="11" key="1">
    <citation type="journal article" date="2019" name="Int. J. Syst. Evol. Microbiol.">
        <title>The Global Catalogue of Microorganisms (GCM) 10K type strain sequencing project: providing services to taxonomists for standard genome sequencing and annotation.</title>
        <authorList>
            <consortium name="The Broad Institute Genomics Platform"/>
            <consortium name="The Broad Institute Genome Sequencing Center for Infectious Disease"/>
            <person name="Wu L."/>
            <person name="Ma J."/>
        </authorList>
    </citation>
    <scope>NUCLEOTIDE SEQUENCE [LARGE SCALE GENOMIC DNA]</scope>
    <source>
        <strain evidence="11">NBRC 108730</strain>
    </source>
</reference>
<dbReference type="InterPro" id="IPR001206">
    <property type="entry name" value="Diacylglycerol_kinase_cat_dom"/>
</dbReference>
<comment type="function">
    <text evidence="7">Part of the twin-arginine translocation (Tat) system that transports large folded proteins containing a characteristic twin-arginine motif in their signal peptide across membranes. Together with TatB, TatC is part of a receptor directly interacting with Tat signal peptides.</text>
</comment>
<evidence type="ECO:0000259" key="9">
    <source>
        <dbReference type="PROSITE" id="PS50146"/>
    </source>
</evidence>
<keyword evidence="5 7" id="KW-0811">Translocation</keyword>
<feature type="transmembrane region" description="Helical" evidence="7">
    <location>
        <begin position="218"/>
        <end position="239"/>
    </location>
</feature>
<dbReference type="Pfam" id="PF00781">
    <property type="entry name" value="DAGK_cat"/>
    <property type="match status" value="1"/>
</dbReference>
<evidence type="ECO:0000256" key="5">
    <source>
        <dbReference type="ARBA" id="ARBA00023010"/>
    </source>
</evidence>
<dbReference type="Pfam" id="PF00902">
    <property type="entry name" value="TatC"/>
    <property type="match status" value="1"/>
</dbReference>
<keyword evidence="4 7" id="KW-1133">Transmembrane helix</keyword>
<sequence length="459" mass="48850">MTPRRAWRSASTCASLRNRLVKSALAVVVGAIVGWFLSERFYALLLKPITDSAAANGSRVSINYADPFGAFNQRLAVAGLIGVFLASPVWLWQFWAFITPGLTRKEKRYSVGFVAAALPLFLGGCTLAWFVLPKALEFLNSFVPAGGTNFITANVYFSFVTRIVLAFGIAFVIPVVLVGLNLAHLLSGRNVLKQWRILVFSCFLFSAVATPTPEVTSMLLLAGSMCLLFAVAVGVCLLLDRRRAADSDEPDYDALPDDEASPSSLSTVQRRRFAVVVNPTSGRGAGRRMGARATARLAAAGHDVVDLTSQTPAEAEDRARSLVHDVDALVVVGGDGLVNLGVNVVAGTGTPLGVVAAGTGNDVADSLGLPVSRPEQAADVVLAGHVREVDAVRRTDDDHRTPRWYAGVLCGGFDAIVNERANGWVWPRGRMRYNLAIAREPAGVPPAAVPPRGSTASRG</sequence>
<feature type="transmembrane region" description="Helical" evidence="7">
    <location>
        <begin position="163"/>
        <end position="183"/>
    </location>
</feature>
<evidence type="ECO:0000256" key="7">
    <source>
        <dbReference type="HAMAP-Rule" id="MF_00902"/>
    </source>
</evidence>
<evidence type="ECO:0000256" key="3">
    <source>
        <dbReference type="ARBA" id="ARBA00022927"/>
    </source>
</evidence>
<evidence type="ECO:0000256" key="2">
    <source>
        <dbReference type="ARBA" id="ARBA00022692"/>
    </source>
</evidence>
<evidence type="ECO:0000256" key="4">
    <source>
        <dbReference type="ARBA" id="ARBA00022989"/>
    </source>
</evidence>
<dbReference type="Gene3D" id="3.40.50.10330">
    <property type="entry name" value="Probable inorganic polyphosphate/atp-NAD kinase, domain 1"/>
    <property type="match status" value="1"/>
</dbReference>
<dbReference type="PANTHER" id="PTHR30371">
    <property type="entry name" value="SEC-INDEPENDENT PROTEIN TRANSLOCASE PROTEIN TATC"/>
    <property type="match status" value="1"/>
</dbReference>
<dbReference type="EMBL" id="BSUZ01000001">
    <property type="protein sequence ID" value="GMA89352.1"/>
    <property type="molecule type" value="Genomic_DNA"/>
</dbReference>
<feature type="compositionally biased region" description="Acidic residues" evidence="8">
    <location>
        <begin position="247"/>
        <end position="260"/>
    </location>
</feature>
<dbReference type="InterPro" id="IPR016064">
    <property type="entry name" value="NAD/diacylglycerol_kinase_sf"/>
</dbReference>
<proteinExistence type="inferred from homology"/>
<dbReference type="SMART" id="SM00046">
    <property type="entry name" value="DAGKc"/>
    <property type="match status" value="1"/>
</dbReference>
<dbReference type="Proteomes" id="UP001157017">
    <property type="component" value="Unassembled WGS sequence"/>
</dbReference>
<keyword evidence="6 7" id="KW-0472">Membrane</keyword>
<evidence type="ECO:0000313" key="10">
    <source>
        <dbReference type="EMBL" id="GMA89352.1"/>
    </source>
</evidence>
<gene>
    <name evidence="7" type="primary">tatC</name>
    <name evidence="10" type="ORF">GCM10025868_46020</name>
</gene>
<feature type="transmembrane region" description="Helical" evidence="7">
    <location>
        <begin position="110"/>
        <end position="132"/>
    </location>
</feature>
<evidence type="ECO:0000256" key="6">
    <source>
        <dbReference type="ARBA" id="ARBA00023136"/>
    </source>
</evidence>
<keyword evidence="3 7" id="KW-0653">Protein transport</keyword>
<feature type="region of interest" description="Disordered" evidence="8">
    <location>
        <begin position="247"/>
        <end position="267"/>
    </location>
</feature>
<keyword evidence="11" id="KW-1185">Reference proteome</keyword>
<dbReference type="InterPro" id="IPR002033">
    <property type="entry name" value="TatC"/>
</dbReference>
<keyword evidence="7" id="KW-1003">Cell membrane</keyword>
<accession>A0ABQ6JM51</accession>
<dbReference type="PROSITE" id="PS50146">
    <property type="entry name" value="DAGK"/>
    <property type="match status" value="1"/>
</dbReference>
<dbReference type="PRINTS" id="PR01840">
    <property type="entry name" value="TATCFAMILY"/>
</dbReference>
<comment type="caution">
    <text evidence="10">The sequence shown here is derived from an EMBL/GenBank/DDBJ whole genome shotgun (WGS) entry which is preliminary data.</text>
</comment>
<feature type="transmembrane region" description="Helical" evidence="7">
    <location>
        <begin position="75"/>
        <end position="98"/>
    </location>
</feature>
<evidence type="ECO:0000256" key="1">
    <source>
        <dbReference type="ARBA" id="ARBA00004141"/>
    </source>
</evidence>
<name>A0ABQ6JM51_9ACTN</name>
<feature type="domain" description="DAGKc" evidence="9">
    <location>
        <begin position="268"/>
        <end position="398"/>
    </location>
</feature>
<comment type="subcellular location">
    <subcellularLocation>
        <location evidence="7">Cell membrane</location>
        <topology evidence="7">Multi-pass membrane protein</topology>
    </subcellularLocation>
    <subcellularLocation>
        <location evidence="1">Membrane</location>
        <topology evidence="1">Multi-pass membrane protein</topology>
    </subcellularLocation>
</comment>
<keyword evidence="7" id="KW-0813">Transport</keyword>
<feature type="transmembrane region" description="Helical" evidence="7">
    <location>
        <begin position="195"/>
        <end position="212"/>
    </location>
</feature>
<dbReference type="HAMAP" id="MF_00902">
    <property type="entry name" value="TatC"/>
    <property type="match status" value="1"/>
</dbReference>
<comment type="subunit">
    <text evidence="7">The Tat system comprises two distinct complexes: a TatABC complex, containing multiple copies of TatA, TatB and TatC subunits, and a separate TatA complex, containing only TatA subunits. Substrates initially bind to the TatABC complex, which probably triggers association of the separate TatA complex to form the active translocon.</text>
</comment>
<evidence type="ECO:0000256" key="8">
    <source>
        <dbReference type="SAM" id="MobiDB-lite"/>
    </source>
</evidence>
<keyword evidence="2 7" id="KW-0812">Transmembrane</keyword>
<protein>
    <recommendedName>
        <fullName evidence="7">Sec-independent protein translocase protein TatC</fullName>
    </recommendedName>
</protein>